<sequence length="303" mass="35524">MDIWIQVINTKLESEEFEFEGIFLGGKIVLQKDFFDENDASTSSGWLLHAYFRPIEFKDRPFIADICFRYGTRRREIMSIFVENDTFLGHVTSREKKGRIIIAARLRKFLCGVDLKQPSSSRNFIVQNFDAKLKESVLYYVSTIKLSFIGGDLFKKWHAQHEIGVLTVNEAFETSAIETLLDSTAKYDDIVIMRHTVDRLILLARKFRMHKLMRAIEDYIVSTKLLSWDEKMLLALQYRMSPLYVQIQKQYLMSPWTTLCRVQRLLLSHYVKNGAEEVSNPYEQLHKHFLELIMLSDQNICIG</sequence>
<comment type="caution">
    <text evidence="1">The sequence shown here is derived from an EMBL/GenBank/DDBJ whole genome shotgun (WGS) entry which is preliminary data.</text>
</comment>
<proteinExistence type="predicted"/>
<reference evidence="1 2" key="1">
    <citation type="submission" date="2020-04" db="EMBL/GenBank/DDBJ databases">
        <authorList>
            <person name="Laetsch R D."/>
            <person name="Stevens L."/>
            <person name="Kumar S."/>
            <person name="Blaxter L. M."/>
        </authorList>
    </citation>
    <scope>NUCLEOTIDE SEQUENCE [LARGE SCALE GENOMIC DNA]</scope>
</reference>
<dbReference type="AlphaFoldDB" id="A0A8S1EVY5"/>
<dbReference type="EMBL" id="CADEPM010000004">
    <property type="protein sequence ID" value="CAB3404886.1"/>
    <property type="molecule type" value="Genomic_DNA"/>
</dbReference>
<accession>A0A8S1EVY5</accession>
<protein>
    <recommendedName>
        <fullName evidence="3">BTB domain-containing protein</fullName>
    </recommendedName>
</protein>
<evidence type="ECO:0000313" key="1">
    <source>
        <dbReference type="EMBL" id="CAB3404886.1"/>
    </source>
</evidence>
<organism evidence="1 2">
    <name type="scientific">Caenorhabditis bovis</name>
    <dbReference type="NCBI Taxonomy" id="2654633"/>
    <lineage>
        <taxon>Eukaryota</taxon>
        <taxon>Metazoa</taxon>
        <taxon>Ecdysozoa</taxon>
        <taxon>Nematoda</taxon>
        <taxon>Chromadorea</taxon>
        <taxon>Rhabditida</taxon>
        <taxon>Rhabditina</taxon>
        <taxon>Rhabditomorpha</taxon>
        <taxon>Rhabditoidea</taxon>
        <taxon>Rhabditidae</taxon>
        <taxon>Peloderinae</taxon>
        <taxon>Caenorhabditis</taxon>
    </lineage>
</organism>
<dbReference type="OrthoDB" id="5810718at2759"/>
<keyword evidence="2" id="KW-1185">Reference proteome</keyword>
<gene>
    <name evidence="1" type="ORF">CBOVIS_LOCUS7149</name>
</gene>
<dbReference type="Proteomes" id="UP000494206">
    <property type="component" value="Unassembled WGS sequence"/>
</dbReference>
<evidence type="ECO:0008006" key="3">
    <source>
        <dbReference type="Google" id="ProtNLM"/>
    </source>
</evidence>
<evidence type="ECO:0000313" key="2">
    <source>
        <dbReference type="Proteomes" id="UP000494206"/>
    </source>
</evidence>
<name>A0A8S1EVY5_9PELO</name>